<sequence>MNEHVAKQNQLRRLILRALDNFKKIGKTNLTPAKVRSRISSLKDSWSRFLDGHATLCKVVPEASQASLDYFRDELFDDTEEAFQSALDFMAESLEELEPPVSPNSSLGQSPIRLPPPGGMGGITFIMFFKNIEQVFFISQSNDHFWRIAENIIFCDYSAIYHESKKEFRTKFTYFVA</sequence>
<evidence type="ECO:0000313" key="2">
    <source>
        <dbReference type="Proteomes" id="UP000008237"/>
    </source>
</evidence>
<dbReference type="Proteomes" id="UP000008237">
    <property type="component" value="Unassembled WGS sequence"/>
</dbReference>
<dbReference type="EMBL" id="GL449437">
    <property type="protein sequence ID" value="EFN82699.1"/>
    <property type="molecule type" value="Genomic_DNA"/>
</dbReference>
<gene>
    <name evidence="1" type="ORF">EAI_17613</name>
</gene>
<dbReference type="OrthoDB" id="7553707at2759"/>
<dbReference type="AlphaFoldDB" id="E2BNM4"/>
<evidence type="ECO:0000313" key="1">
    <source>
        <dbReference type="EMBL" id="EFN82699.1"/>
    </source>
</evidence>
<dbReference type="OMA" id="WRIAENI"/>
<organism evidence="2">
    <name type="scientific">Harpegnathos saltator</name>
    <name type="common">Jerdon's jumping ant</name>
    <dbReference type="NCBI Taxonomy" id="610380"/>
    <lineage>
        <taxon>Eukaryota</taxon>
        <taxon>Metazoa</taxon>
        <taxon>Ecdysozoa</taxon>
        <taxon>Arthropoda</taxon>
        <taxon>Hexapoda</taxon>
        <taxon>Insecta</taxon>
        <taxon>Pterygota</taxon>
        <taxon>Neoptera</taxon>
        <taxon>Endopterygota</taxon>
        <taxon>Hymenoptera</taxon>
        <taxon>Apocrita</taxon>
        <taxon>Aculeata</taxon>
        <taxon>Formicoidea</taxon>
        <taxon>Formicidae</taxon>
        <taxon>Ponerinae</taxon>
        <taxon>Ponerini</taxon>
        <taxon>Harpegnathos</taxon>
    </lineage>
</organism>
<accession>E2BNM4</accession>
<protein>
    <submittedName>
        <fullName evidence="1">Uncharacterized protein</fullName>
    </submittedName>
</protein>
<reference evidence="1 2" key="1">
    <citation type="journal article" date="2010" name="Science">
        <title>Genomic comparison of the ants Camponotus floridanus and Harpegnathos saltator.</title>
        <authorList>
            <person name="Bonasio R."/>
            <person name="Zhang G."/>
            <person name="Ye C."/>
            <person name="Mutti N.S."/>
            <person name="Fang X."/>
            <person name="Qin N."/>
            <person name="Donahue G."/>
            <person name="Yang P."/>
            <person name="Li Q."/>
            <person name="Li C."/>
            <person name="Zhang P."/>
            <person name="Huang Z."/>
            <person name="Berger S.L."/>
            <person name="Reinberg D."/>
            <person name="Wang J."/>
            <person name="Liebig J."/>
        </authorList>
    </citation>
    <scope>NUCLEOTIDE SEQUENCE [LARGE SCALE GENOMIC DNA]</scope>
    <source>
        <strain evidence="1 2">R22 G/1</strain>
    </source>
</reference>
<proteinExistence type="predicted"/>
<name>E2BNM4_HARSA</name>
<dbReference type="InParanoid" id="E2BNM4"/>
<keyword evidence="2" id="KW-1185">Reference proteome</keyword>